<dbReference type="AlphaFoldDB" id="A0A143BIW8"/>
<dbReference type="RefSeq" id="WP_026850281.1">
    <property type="nucleotide sequence ID" value="NZ_CP011454.1"/>
</dbReference>
<dbReference type="InterPro" id="IPR012902">
    <property type="entry name" value="N_methyl_site"/>
</dbReference>
<organism evidence="1 2">
    <name type="scientific">Gemmatimonas phototrophica</name>
    <dbReference type="NCBI Taxonomy" id="1379270"/>
    <lineage>
        <taxon>Bacteria</taxon>
        <taxon>Pseudomonadati</taxon>
        <taxon>Gemmatimonadota</taxon>
        <taxon>Gemmatimonadia</taxon>
        <taxon>Gemmatimonadales</taxon>
        <taxon>Gemmatimonadaceae</taxon>
        <taxon>Gemmatimonas</taxon>
    </lineage>
</organism>
<dbReference type="InterPro" id="IPR045584">
    <property type="entry name" value="Pilin-like"/>
</dbReference>
<dbReference type="EMBL" id="CP011454">
    <property type="protein sequence ID" value="AMW04543.1"/>
    <property type="molecule type" value="Genomic_DNA"/>
</dbReference>
<dbReference type="SUPFAM" id="SSF54523">
    <property type="entry name" value="Pili subunits"/>
    <property type="match status" value="1"/>
</dbReference>
<evidence type="ECO:0000313" key="2">
    <source>
        <dbReference type="Proteomes" id="UP000076404"/>
    </source>
</evidence>
<dbReference type="eggNOG" id="COG2165">
    <property type="taxonomic scope" value="Bacteria"/>
</dbReference>
<reference evidence="1 2" key="2">
    <citation type="journal article" date="2016" name="Environ. Microbiol. Rep.">
        <title>Metagenomic evidence for the presence of phototrophic Gemmatimonadetes bacteria in diverse environments.</title>
        <authorList>
            <person name="Zeng Y."/>
            <person name="Baumbach J."/>
            <person name="Barbosa E.G."/>
            <person name="Azevedo V."/>
            <person name="Zhang C."/>
            <person name="Koblizek M."/>
        </authorList>
    </citation>
    <scope>NUCLEOTIDE SEQUENCE [LARGE SCALE GENOMIC DNA]</scope>
    <source>
        <strain evidence="1 2">AP64</strain>
    </source>
</reference>
<sequence length="200" mass="21590">MPRIRRTGFTLVELMLALTLTAIAAALAGTTMVAARRTGERVEAHGEVRGADVRLRAMLTDMLRHAPSGDRASEPLLQIRRNVDGTVLEFLTTGVHAPFGAGPVWRATLWEDSTGLRLQAVPVREDVTTPAITMQLPNGAALDIEVLEPTRAGEAAAWRADWPIAQTRPAAVRLHWRQKDTPGEPLVVVLSPLATDGSGQ</sequence>
<dbReference type="KEGG" id="gph:GEMMAAP_06170"/>
<proteinExistence type="predicted"/>
<gene>
    <name evidence="1" type="ORF">GEMMAAP_06170</name>
</gene>
<dbReference type="Proteomes" id="UP000076404">
    <property type="component" value="Chromosome"/>
</dbReference>
<dbReference type="NCBIfam" id="TIGR02532">
    <property type="entry name" value="IV_pilin_GFxxxE"/>
    <property type="match status" value="1"/>
</dbReference>
<evidence type="ECO:0008006" key="3">
    <source>
        <dbReference type="Google" id="ProtNLM"/>
    </source>
</evidence>
<dbReference type="PROSITE" id="PS00409">
    <property type="entry name" value="PROKAR_NTER_METHYL"/>
    <property type="match status" value="1"/>
</dbReference>
<dbReference type="OrthoDB" id="9856542at2"/>
<keyword evidence="2" id="KW-1185">Reference proteome</keyword>
<name>A0A143BIW8_9BACT</name>
<evidence type="ECO:0000313" key="1">
    <source>
        <dbReference type="EMBL" id="AMW04543.1"/>
    </source>
</evidence>
<dbReference type="STRING" id="1379270.GEMMAAP_06170"/>
<protein>
    <recommendedName>
        <fullName evidence="3">Type II secretion system protein J</fullName>
    </recommendedName>
</protein>
<dbReference type="Pfam" id="PF07963">
    <property type="entry name" value="N_methyl"/>
    <property type="match status" value="1"/>
</dbReference>
<reference evidence="1 2" key="1">
    <citation type="journal article" date="2014" name="Proc. Natl. Acad. Sci. U.S.A.">
        <title>Functional type 2 photosynthetic reaction centers found in the rare bacterial phylum Gemmatimonadetes.</title>
        <authorList>
            <person name="Zeng Y."/>
            <person name="Feng F."/>
            <person name="Medova H."/>
            <person name="Dean J."/>
            <person name="Koblizek M."/>
        </authorList>
    </citation>
    <scope>NUCLEOTIDE SEQUENCE [LARGE SCALE GENOMIC DNA]</scope>
    <source>
        <strain evidence="1 2">AP64</strain>
    </source>
</reference>
<accession>A0A143BIW8</accession>